<dbReference type="PANTHER" id="PTHR12606:SF1">
    <property type="entry name" value="UBIQUITIN-LIKE-SPECIFIC PROTEASE 1A"/>
    <property type="match status" value="1"/>
</dbReference>
<keyword evidence="7" id="KW-1185">Reference proteome</keyword>
<evidence type="ECO:0000259" key="5">
    <source>
        <dbReference type="PROSITE" id="PS50600"/>
    </source>
</evidence>
<dbReference type="GO" id="GO:0006508">
    <property type="term" value="P:proteolysis"/>
    <property type="evidence" value="ECO:0007669"/>
    <property type="project" value="UniProtKB-KW"/>
</dbReference>
<evidence type="ECO:0000256" key="2">
    <source>
        <dbReference type="ARBA" id="ARBA00022670"/>
    </source>
</evidence>
<evidence type="ECO:0000313" key="7">
    <source>
        <dbReference type="Proteomes" id="UP001604277"/>
    </source>
</evidence>
<comment type="similarity">
    <text evidence="1">Belongs to the peptidase C48 family.</text>
</comment>
<proteinExistence type="inferred from homology"/>
<evidence type="ECO:0000256" key="4">
    <source>
        <dbReference type="ARBA" id="ARBA00022807"/>
    </source>
</evidence>
<dbReference type="EMBL" id="JBFOLJ010000001">
    <property type="protein sequence ID" value="KAL2559347.1"/>
    <property type="molecule type" value="Genomic_DNA"/>
</dbReference>
<evidence type="ECO:0000256" key="1">
    <source>
        <dbReference type="ARBA" id="ARBA00005234"/>
    </source>
</evidence>
<comment type="caution">
    <text evidence="6">The sequence shown here is derived from an EMBL/GenBank/DDBJ whole genome shotgun (WGS) entry which is preliminary data.</text>
</comment>
<evidence type="ECO:0000256" key="3">
    <source>
        <dbReference type="ARBA" id="ARBA00022801"/>
    </source>
</evidence>
<dbReference type="Proteomes" id="UP001604277">
    <property type="component" value="Unassembled WGS sequence"/>
</dbReference>
<feature type="domain" description="Ubiquitin-like protease family profile" evidence="5">
    <location>
        <begin position="90"/>
        <end position="286"/>
    </location>
</feature>
<organism evidence="6 7">
    <name type="scientific">Forsythia ovata</name>
    <dbReference type="NCBI Taxonomy" id="205694"/>
    <lineage>
        <taxon>Eukaryota</taxon>
        <taxon>Viridiplantae</taxon>
        <taxon>Streptophyta</taxon>
        <taxon>Embryophyta</taxon>
        <taxon>Tracheophyta</taxon>
        <taxon>Spermatophyta</taxon>
        <taxon>Magnoliopsida</taxon>
        <taxon>eudicotyledons</taxon>
        <taxon>Gunneridae</taxon>
        <taxon>Pentapetalae</taxon>
        <taxon>asterids</taxon>
        <taxon>lamiids</taxon>
        <taxon>Lamiales</taxon>
        <taxon>Oleaceae</taxon>
        <taxon>Forsythieae</taxon>
        <taxon>Forsythia</taxon>
    </lineage>
</organism>
<keyword evidence="2 6" id="KW-0645">Protease</keyword>
<dbReference type="PROSITE" id="PS50600">
    <property type="entry name" value="ULP_PROTEASE"/>
    <property type="match status" value="1"/>
</dbReference>
<name>A0ABD1XBK0_9LAMI</name>
<dbReference type="GO" id="GO:0008234">
    <property type="term" value="F:cysteine-type peptidase activity"/>
    <property type="evidence" value="ECO:0007669"/>
    <property type="project" value="UniProtKB-KW"/>
</dbReference>
<protein>
    <submittedName>
        <fullName evidence="6">Ulp1 protease family</fullName>
    </submittedName>
</protein>
<accession>A0ABD1XBK0</accession>
<gene>
    <name evidence="6" type="ORF">Fot_04086</name>
</gene>
<dbReference type="InterPro" id="IPR003653">
    <property type="entry name" value="Peptidase_C48_C"/>
</dbReference>
<dbReference type="AlphaFoldDB" id="A0ABD1XBK0"/>
<keyword evidence="4" id="KW-0788">Thiol protease</keyword>
<dbReference type="Gene3D" id="3.40.395.10">
    <property type="entry name" value="Adenoviral Proteinase, Chain A"/>
    <property type="match status" value="1"/>
</dbReference>
<evidence type="ECO:0000313" key="6">
    <source>
        <dbReference type="EMBL" id="KAL2559347.1"/>
    </source>
</evidence>
<dbReference type="Pfam" id="PF02902">
    <property type="entry name" value="Peptidase_C48"/>
    <property type="match status" value="1"/>
</dbReference>
<dbReference type="InterPro" id="IPR038765">
    <property type="entry name" value="Papain-like_cys_pep_sf"/>
</dbReference>
<sequence length="325" mass="37392">MRSINELKSKHEQLVSDQFKMKMEIYNLFIDFAKSIVDGIEAVSSLIVVDQMDYIAHPRPVMQNYENHRTTIEDIQDSKAGSLQGRSKKRMTVREDIQSNNKVGNEINASAPISLLDDEIVFSEEDFRHMDELVEKIRSRGQKRPAKVKSLNGKFRNDSNSVDKFTPLIVYTNGNSKRFNSNWGEVDHVFIHVFMDKKAHWILVDLDMSNLHLDVYNSSFRTIRDVAVLDAVEPLRQMIPHVLRHSKILTRDVPDKPLSITLCKDTPHQTNGGDCGIFVIKFAEYIAENKIKEMPKNFDTKVARLNMATQLYKFACEKPYLDISG</sequence>
<reference evidence="7" key="1">
    <citation type="submission" date="2024-07" db="EMBL/GenBank/DDBJ databases">
        <title>Two chromosome-level genome assemblies of Korean endemic species Abeliophyllum distichum and Forsythia ovata (Oleaceae).</title>
        <authorList>
            <person name="Jang H."/>
        </authorList>
    </citation>
    <scope>NUCLEOTIDE SEQUENCE [LARGE SCALE GENOMIC DNA]</scope>
</reference>
<dbReference type="PANTHER" id="PTHR12606">
    <property type="entry name" value="SENTRIN/SUMO-SPECIFIC PROTEASE"/>
    <property type="match status" value="1"/>
</dbReference>
<keyword evidence="3" id="KW-0378">Hydrolase</keyword>
<dbReference type="SUPFAM" id="SSF54001">
    <property type="entry name" value="Cysteine proteinases"/>
    <property type="match status" value="1"/>
</dbReference>